<sequence>MVKDWSEFKPIWSDLEKGEAGPYLSQAASRLFQYYVHDSLAGFRPTGKDAADALKEMKALAARKEGLTDEQKGWVKLYEDSKGTQLPEGDVDGYEPFQLGASYLRYRKVYAGADNVLLTQLRGAQLPDVVLA</sequence>
<accession>A0ABT7XL63</accession>
<evidence type="ECO:0000313" key="2">
    <source>
        <dbReference type="Proteomes" id="UP001168540"/>
    </source>
</evidence>
<evidence type="ECO:0000313" key="1">
    <source>
        <dbReference type="EMBL" id="MDN0074503.1"/>
    </source>
</evidence>
<comment type="caution">
    <text evidence="1">The sequence shown here is derived from an EMBL/GenBank/DDBJ whole genome shotgun (WGS) entry which is preliminary data.</text>
</comment>
<organism evidence="1 2">
    <name type="scientific">Crenobacter oryzisoli</name>
    <dbReference type="NCBI Taxonomy" id="3056844"/>
    <lineage>
        <taxon>Bacteria</taxon>
        <taxon>Pseudomonadati</taxon>
        <taxon>Pseudomonadota</taxon>
        <taxon>Betaproteobacteria</taxon>
        <taxon>Neisseriales</taxon>
        <taxon>Neisseriaceae</taxon>
        <taxon>Crenobacter</taxon>
    </lineage>
</organism>
<reference evidence="1" key="1">
    <citation type="submission" date="2023-06" db="EMBL/GenBank/DDBJ databases">
        <authorList>
            <person name="Zhang S."/>
        </authorList>
    </citation>
    <scope>NUCLEOTIDE SEQUENCE</scope>
    <source>
        <strain evidence="1">SG2303</strain>
    </source>
</reference>
<dbReference type="RefSeq" id="WP_289829075.1">
    <property type="nucleotide sequence ID" value="NZ_JAUEDK010000008.1"/>
</dbReference>
<gene>
    <name evidence="1" type="ORF">QU481_06280</name>
</gene>
<dbReference type="Proteomes" id="UP001168540">
    <property type="component" value="Unassembled WGS sequence"/>
</dbReference>
<protein>
    <submittedName>
        <fullName evidence="1">Uncharacterized protein</fullName>
    </submittedName>
</protein>
<name>A0ABT7XL63_9NEIS</name>
<proteinExistence type="predicted"/>
<keyword evidence="2" id="KW-1185">Reference proteome</keyword>
<dbReference type="EMBL" id="JAUEDK010000008">
    <property type="protein sequence ID" value="MDN0074503.1"/>
    <property type="molecule type" value="Genomic_DNA"/>
</dbReference>